<dbReference type="SUPFAM" id="SSF52151">
    <property type="entry name" value="FabD/lysophospholipase-like"/>
    <property type="match status" value="1"/>
</dbReference>
<protein>
    <submittedName>
        <fullName evidence="3">Patatin-like phospholipase</fullName>
    </submittedName>
</protein>
<feature type="domain" description="PNPLA" evidence="2">
    <location>
        <begin position="30"/>
        <end position="321"/>
    </location>
</feature>
<keyword evidence="4" id="KW-1185">Reference proteome</keyword>
<dbReference type="STRING" id="1122133.SAMN02745157_2662"/>
<dbReference type="Pfam" id="PF01734">
    <property type="entry name" value="Patatin"/>
    <property type="match status" value="1"/>
</dbReference>
<dbReference type="Proteomes" id="UP000184485">
    <property type="component" value="Unassembled WGS sequence"/>
</dbReference>
<proteinExistence type="predicted"/>
<evidence type="ECO:0000313" key="3">
    <source>
        <dbReference type="EMBL" id="SHF65565.1"/>
    </source>
</evidence>
<dbReference type="Gene3D" id="3.40.1090.10">
    <property type="entry name" value="Cytosolic phospholipase A2 catalytic domain"/>
    <property type="match status" value="1"/>
</dbReference>
<organism evidence="3 4">
    <name type="scientific">Kaistia soli DSM 19436</name>
    <dbReference type="NCBI Taxonomy" id="1122133"/>
    <lineage>
        <taxon>Bacteria</taxon>
        <taxon>Pseudomonadati</taxon>
        <taxon>Pseudomonadota</taxon>
        <taxon>Alphaproteobacteria</taxon>
        <taxon>Hyphomicrobiales</taxon>
        <taxon>Kaistiaceae</taxon>
        <taxon>Kaistia</taxon>
    </lineage>
</organism>
<dbReference type="OrthoDB" id="1488362at2"/>
<gene>
    <name evidence="3" type="ORF">SAMN02745157_2662</name>
</gene>
<evidence type="ECO:0000313" key="4">
    <source>
        <dbReference type="Proteomes" id="UP000184485"/>
    </source>
</evidence>
<dbReference type="GO" id="GO:0006629">
    <property type="term" value="P:lipid metabolic process"/>
    <property type="evidence" value="ECO:0007669"/>
    <property type="project" value="UniProtKB-KW"/>
</dbReference>
<dbReference type="InterPro" id="IPR002641">
    <property type="entry name" value="PNPLA_dom"/>
</dbReference>
<keyword evidence="1" id="KW-0443">Lipid metabolism</keyword>
<evidence type="ECO:0000256" key="1">
    <source>
        <dbReference type="ARBA" id="ARBA00023098"/>
    </source>
</evidence>
<accession>A0A1M5DF71</accession>
<dbReference type="AlphaFoldDB" id="A0A1M5DF71"/>
<reference evidence="3 4" key="1">
    <citation type="submission" date="2016-11" db="EMBL/GenBank/DDBJ databases">
        <authorList>
            <person name="Jaros S."/>
            <person name="Januszkiewicz K."/>
            <person name="Wedrychowicz H."/>
        </authorList>
    </citation>
    <scope>NUCLEOTIDE SEQUENCE [LARGE SCALE GENOMIC DNA]</scope>
    <source>
        <strain evidence="3 4">DSM 19436</strain>
    </source>
</reference>
<name>A0A1M5DF71_9HYPH</name>
<evidence type="ECO:0000259" key="2">
    <source>
        <dbReference type="Pfam" id="PF01734"/>
    </source>
</evidence>
<dbReference type="RefSeq" id="WP_073053387.1">
    <property type="nucleotide sequence ID" value="NZ_FQUP01000002.1"/>
</dbReference>
<dbReference type="InterPro" id="IPR016035">
    <property type="entry name" value="Acyl_Trfase/lysoPLipase"/>
</dbReference>
<dbReference type="EMBL" id="FQUP01000002">
    <property type="protein sequence ID" value="SHF65565.1"/>
    <property type="molecule type" value="Genomic_DNA"/>
</dbReference>
<sequence length="578" mass="61830">MSHELTQEELDTTFPLVRAERPGTFEIGFALAGTVSAGAYTAGVLDYIMEALDAWEAAKLRGDPEAPTHRVTLSTLVGASGGALNGAIFLRAAGSDFPRGAQEGNPFYDAWVGPNSVTIDKLLSGASARSPGVTSLVDTAAIERAIQSLIGFEGKPLPSSPDGATPPQRGYLADPLRLVVTMSNLIGTPYRVGFTAGPNIGFDFWRHDDTARFALHVDGGDAAPGEGPRIGEMALSSVSGTNWDRLKAAALATCAFPLVFSSRDVLRSPPEIAARVALVSQPGGDPRLPMTPRWDLIDPWLTRNPSAPMVDGGLTNNEPIGLTHTELAGLAGVNDRESDKATRALILVDPFVASNKMPDRPATLPGLAGLILSIFLNQSRYRAEDILSAVNSKVFSRFLIAPGPEGAGGESSLASGGLHAFGGFLDTALLKHDFLLGRYNAFQFLTLNFRFDPANPLLSEEWTPSQIATHTSGIYVSKTADPAEAGFVPMIPLMASLRDENNQPKKPVQMAPLRLSEARRKQLGVQIEARLDYLYKTLKPSGGMMASAWSTGFGLLWPFARRKLRKDILSFVRDKPGA</sequence>